<sequence length="1691" mass="188485">MAPPNEPVITSLTKPTSLENVFHLSDSKLSVKGVPLLSQIPHNVSFTPFSSKPHSSDVDAPPSLLNRVLAASHKGGFLGFSQSEPSDRLMNSLGSFTDRNFLSIFRFKTWWSTQWVGTSGSDLQMETQWVLLHVPELNSYVIIIPIIEASFRSALHPGSDSHIMICAESGSTQVKASSFNSIAYVHLSENPYNLFREAYSALRVHLNTFKLLEEKNPPSIVDKFGWCTWDAFYLSVEPVGVFHGLKDFAEIGGVSPRFVIIDDGWQSINYDDADDPYEDAKNLILGGQQMTARLHRFEECDKFKSYKRGLILGPNAPPFDPNKPKALISKGIELERLVKNRDKAVKSGSSDLAEIEARIKLVEKEIDDLLGGGDQNMKKNKSECGEKAEECGLKAFTRDLRTKFKGLDDIYVWHALCGAWGGVRPGATHLKSKIIPCKLSPGLDGTMPDLAVVKLVEGSIGLVHPYQANDFYESMHSYLAKSGVTGAKIDVIHCLEYVSDEYGGRVELAKAYYDGLTNSIVKNFNGSGIIASMQQCNDFFFLGTKQVSMARVGDDFWFQDPYGDPMGVFWLQGVHMIHCSYNSLWMGQIIQPDWDMFQSDHVCAKFHAGSRAICGSQVYVSDSVGFHDFDLIKSLVFPDGTVPRCIHFPLPTRDCLFKNPLFDHKTLLKIWNLNKFGGVIGAFNCQGAGWDPKEHTFRGFPECYKAVEGSVHVSEVEWDQKDETVHMGNAEEYAVYHNQAKKLHLMTPKSEPIRFTLQPSTFELFSFVAVTKLSGRNNIKFAPIGITNMFNNVGTIQELEYVEIGAKVKVKGGGNFLAYSNESPKKFQLNGVDVPFEWLPDGKLTVNLPWIQEDGGFYVKGFPLLTQVPHNVSFTPFSSKSHSSDDAPPSLLNRVLAASHRGGFLGFSHSEPSDRLMNSLGSFTDRNFLSIFRFKTWWSTQWVGTSGSDLQMETQWVLLHVPELNSYVVIIPIIEASFRSALHPGSDGHIMICAESGSTKVKASSFDAIAYIHFSENPYTLMKEAFSALRVHLNTFKLLEEKNLPSLVDKFGWCTWDAFYLTVQPIGIWHGLKDFADAGVSPRFLIIDDGWQSINLDGGDPKEDAKNLILCGDQMNARLHRLDECGKFRRYKSGQFLGPNPPPFDPNNAKLLIGKGIELEHLNRDKEAAKNTQTSELGLIESKIQTVKGEIDVLFGGAEQIEKKDCGSSCSCKEEEEYGMKAFTKDLRTKFKGLDNIYVWHALCGAWGGVRPGATHLNSKLVPCKLSPGLDGTMHDLAVVRIVEGSIGLVHPDHASDFYDSMHSYLAQSGVTGVKVDVIHCLEYVSDEYGGRVELAKAYYDGLTNSMAKNFNGSGLIASMQQCNDFFFLGTKQVSMGRAGDDFWFQDPNGDPMGVFWLQGVHMIHCSYNSLWMSQMILPDWDMFQSNHVCAKFHAASRAICGGPIYLSDHVGSHDFDLIKKLVFPDGTIPKCIHFLLPTRDCLFKNPLFDHKTVLKIWNLNKYGGVIGTFNCQGAGWDPKEHRLRGYPECYKPINGSVHVNEVEWDQNDKTAPMGEAEEYVVYLNQAQELALMNPNSEPIEFTIQPSSFELYSFVPITKVGGTGSIKFAPIGLTNMLNNGGVIQEVEYVEGVAMLKVKGDGQFLAYSSEPPKKFQVNGSDVDFEWLSNGKLMVNLLWIQEDHGVSDLAIFF</sequence>
<dbReference type="Pfam" id="PF05691">
    <property type="entry name" value="Raffinose_syn"/>
    <property type="match status" value="2"/>
</dbReference>
<evidence type="ECO:0000256" key="2">
    <source>
        <dbReference type="ARBA" id="ARBA00023277"/>
    </source>
</evidence>
<dbReference type="SUPFAM" id="SSF51445">
    <property type="entry name" value="(Trans)glycosidases"/>
    <property type="match status" value="3"/>
</dbReference>
<evidence type="ECO:0008006" key="5">
    <source>
        <dbReference type="Google" id="ProtNLM"/>
    </source>
</evidence>
<evidence type="ECO:0000256" key="1">
    <source>
        <dbReference type="ARBA" id="ARBA00007240"/>
    </source>
</evidence>
<reference evidence="3 4" key="1">
    <citation type="submission" date="2019-01" db="EMBL/GenBank/DDBJ databases">
        <title>Sequencing of cultivated peanut Arachis hypogaea provides insights into genome evolution and oil improvement.</title>
        <authorList>
            <person name="Chen X."/>
        </authorList>
    </citation>
    <scope>NUCLEOTIDE SEQUENCE [LARGE SCALE GENOMIC DNA]</scope>
    <source>
        <strain evidence="4">cv. Fuhuasheng</strain>
        <tissue evidence="3">Leaves</tissue>
    </source>
</reference>
<name>A0A445CMQ9_ARAHY</name>
<protein>
    <recommendedName>
        <fullName evidence="5">Galactinol--sucrose galactosyltransferase</fullName>
    </recommendedName>
</protein>
<evidence type="ECO:0000313" key="3">
    <source>
        <dbReference type="EMBL" id="RYR52214.1"/>
    </source>
</evidence>
<organism evidence="3 4">
    <name type="scientific">Arachis hypogaea</name>
    <name type="common">Peanut</name>
    <dbReference type="NCBI Taxonomy" id="3818"/>
    <lineage>
        <taxon>Eukaryota</taxon>
        <taxon>Viridiplantae</taxon>
        <taxon>Streptophyta</taxon>
        <taxon>Embryophyta</taxon>
        <taxon>Tracheophyta</taxon>
        <taxon>Spermatophyta</taxon>
        <taxon>Magnoliopsida</taxon>
        <taxon>eudicotyledons</taxon>
        <taxon>Gunneridae</taxon>
        <taxon>Pentapetalae</taxon>
        <taxon>rosids</taxon>
        <taxon>fabids</taxon>
        <taxon>Fabales</taxon>
        <taxon>Fabaceae</taxon>
        <taxon>Papilionoideae</taxon>
        <taxon>50 kb inversion clade</taxon>
        <taxon>dalbergioids sensu lato</taxon>
        <taxon>Dalbergieae</taxon>
        <taxon>Pterocarpus clade</taxon>
        <taxon>Arachis</taxon>
    </lineage>
</organism>
<dbReference type="InterPro" id="IPR008811">
    <property type="entry name" value="Glycosyl_hydrolases_36"/>
</dbReference>
<evidence type="ECO:0000313" key="4">
    <source>
        <dbReference type="Proteomes" id="UP000289738"/>
    </source>
</evidence>
<accession>A0A445CMQ9</accession>
<comment type="caution">
    <text evidence="3">The sequence shown here is derived from an EMBL/GenBank/DDBJ whole genome shotgun (WGS) entry which is preliminary data.</text>
</comment>
<dbReference type="Proteomes" id="UP000289738">
    <property type="component" value="Chromosome A06"/>
</dbReference>
<dbReference type="PANTHER" id="PTHR31268">
    <property type="match status" value="1"/>
</dbReference>
<keyword evidence="4" id="KW-1185">Reference proteome</keyword>
<dbReference type="PANTHER" id="PTHR31268:SF8">
    <property type="entry name" value="GALACTINOL--SUCROSE GALACTOSYLTRANSFERASE 4-RELATED"/>
    <property type="match status" value="1"/>
</dbReference>
<dbReference type="EMBL" id="SDMP01000006">
    <property type="protein sequence ID" value="RYR52214.1"/>
    <property type="molecule type" value="Genomic_DNA"/>
</dbReference>
<gene>
    <name evidence="3" type="ORF">Ahy_A06g027135</name>
</gene>
<keyword evidence="2" id="KW-0119">Carbohydrate metabolism</keyword>
<proteinExistence type="inferred from homology"/>
<dbReference type="InterPro" id="IPR017853">
    <property type="entry name" value="GH"/>
</dbReference>
<dbReference type="STRING" id="3818.A0A445CMQ9"/>
<comment type="similarity">
    <text evidence="1">Belongs to the glycosyl hydrolases 36 family.</text>
</comment>